<evidence type="ECO:0000313" key="3">
    <source>
        <dbReference type="Proteomes" id="UP000245137"/>
    </source>
</evidence>
<dbReference type="AlphaFoldDB" id="A0A2U1SV83"/>
<dbReference type="Proteomes" id="UP000245137">
    <property type="component" value="Unassembled WGS sequence"/>
</dbReference>
<evidence type="ECO:0000256" key="1">
    <source>
        <dbReference type="SAM" id="Phobius"/>
    </source>
</evidence>
<feature type="transmembrane region" description="Helical" evidence="1">
    <location>
        <begin position="100"/>
        <end position="119"/>
    </location>
</feature>
<keyword evidence="1" id="KW-0472">Membrane</keyword>
<protein>
    <recommendedName>
        <fullName evidence="4">DUF805 domain-containing protein</fullName>
    </recommendedName>
</protein>
<proteinExistence type="predicted"/>
<dbReference type="EMBL" id="PUIV01000002">
    <property type="protein sequence ID" value="PWB95520.1"/>
    <property type="molecule type" value="Genomic_DNA"/>
</dbReference>
<keyword evidence="1" id="KW-0812">Transmembrane</keyword>
<sequence length="159" mass="17606">MELPSRERLSFLYRTEEGSLDRAGWRCGAAGLLAALVPLTLIWLALFPYTDHDLAKDPFFVWQTVAAYAYLTFYALAILLIAVSFVNLSAKRFRALGRPAPLLLAGLPPFVALVAGAMHWLQPRVAEVMPYWPVALTDVALAAVALWTGYELGVREGRE</sequence>
<comment type="caution">
    <text evidence="2">The sequence shown here is derived from an EMBL/GenBank/DDBJ whole genome shotgun (WGS) entry which is preliminary data.</text>
</comment>
<evidence type="ECO:0008006" key="4">
    <source>
        <dbReference type="Google" id="ProtNLM"/>
    </source>
</evidence>
<gene>
    <name evidence="2" type="ORF">C5689_03115</name>
</gene>
<organism evidence="2 3">
    <name type="scientific">Methylosinus sporium</name>
    <dbReference type="NCBI Taxonomy" id="428"/>
    <lineage>
        <taxon>Bacteria</taxon>
        <taxon>Pseudomonadati</taxon>
        <taxon>Pseudomonadota</taxon>
        <taxon>Alphaproteobacteria</taxon>
        <taxon>Hyphomicrobiales</taxon>
        <taxon>Methylocystaceae</taxon>
        <taxon>Methylosinus</taxon>
    </lineage>
</organism>
<keyword evidence="1" id="KW-1133">Transmembrane helix</keyword>
<dbReference type="RefSeq" id="WP_108915806.1">
    <property type="nucleotide sequence ID" value="NZ_BGJY01000001.1"/>
</dbReference>
<reference evidence="2 3" key="1">
    <citation type="journal article" date="2018" name="Appl. Microbiol. Biotechnol.">
        <title>Co-cultivation of the strictly anaerobic methanogen Methanosarcina barkeri with aerobic methanotrophs in an oxygen-limited membrane bioreactor.</title>
        <authorList>
            <person name="In 't Zandt M.H."/>
            <person name="van den Bosch T.J.M."/>
            <person name="Rijkers R."/>
            <person name="van Kessel M.A.H.J."/>
            <person name="Jetten M.S.M."/>
            <person name="Welte C.U."/>
        </authorList>
    </citation>
    <scope>NUCLEOTIDE SEQUENCE [LARGE SCALE GENOMIC DNA]</scope>
    <source>
        <strain evidence="2 3">DSM 17706</strain>
    </source>
</reference>
<feature type="transmembrane region" description="Helical" evidence="1">
    <location>
        <begin position="67"/>
        <end position="88"/>
    </location>
</feature>
<accession>A0A2U1SV83</accession>
<feature type="transmembrane region" description="Helical" evidence="1">
    <location>
        <begin position="23"/>
        <end position="47"/>
    </location>
</feature>
<keyword evidence="3" id="KW-1185">Reference proteome</keyword>
<feature type="transmembrane region" description="Helical" evidence="1">
    <location>
        <begin position="131"/>
        <end position="150"/>
    </location>
</feature>
<evidence type="ECO:0000313" key="2">
    <source>
        <dbReference type="EMBL" id="PWB95520.1"/>
    </source>
</evidence>
<name>A0A2U1SV83_METSR</name>